<evidence type="ECO:0000256" key="3">
    <source>
        <dbReference type="ARBA" id="ARBA00022448"/>
    </source>
</evidence>
<evidence type="ECO:0000256" key="5">
    <source>
        <dbReference type="ARBA" id="ARBA00022989"/>
    </source>
</evidence>
<dbReference type="GO" id="GO:0005345">
    <property type="term" value="F:purine nucleobase transmembrane transporter activity"/>
    <property type="evidence" value="ECO:0007669"/>
    <property type="project" value="TreeGrafter"/>
</dbReference>
<dbReference type="InterPro" id="IPR045018">
    <property type="entry name" value="Azg-like"/>
</dbReference>
<comment type="subcellular location">
    <subcellularLocation>
        <location evidence="1">Endomembrane system</location>
        <topology evidence="1">Multi-pass membrane protein</topology>
    </subcellularLocation>
</comment>
<dbReference type="GO" id="GO:0015853">
    <property type="term" value="P:adenine transport"/>
    <property type="evidence" value="ECO:0007669"/>
    <property type="project" value="TreeGrafter"/>
</dbReference>
<evidence type="ECO:0000313" key="9">
    <source>
        <dbReference type="Proteomes" id="UP001151287"/>
    </source>
</evidence>
<evidence type="ECO:0000313" key="8">
    <source>
        <dbReference type="EMBL" id="KAJ1699089.1"/>
    </source>
</evidence>
<name>A0A9Q0HUJ5_9POAL</name>
<keyword evidence="3" id="KW-0813">Transport</keyword>
<feature type="transmembrane region" description="Helical" evidence="7">
    <location>
        <begin position="479"/>
        <end position="508"/>
    </location>
</feature>
<evidence type="ECO:0000256" key="2">
    <source>
        <dbReference type="ARBA" id="ARBA00005697"/>
    </source>
</evidence>
<dbReference type="GO" id="GO:0015854">
    <property type="term" value="P:guanine transport"/>
    <property type="evidence" value="ECO:0007669"/>
    <property type="project" value="TreeGrafter"/>
</dbReference>
<dbReference type="Proteomes" id="UP001151287">
    <property type="component" value="Unassembled WGS sequence"/>
</dbReference>
<dbReference type="GO" id="GO:0005886">
    <property type="term" value="C:plasma membrane"/>
    <property type="evidence" value="ECO:0007669"/>
    <property type="project" value="TreeGrafter"/>
</dbReference>
<accession>A0A9Q0HUJ5</accession>
<comment type="similarity">
    <text evidence="2">Belongs to the nucleobase:cation symporter-2 (NCS2) (TC 2.A.40) family. Azg-like subfamily.</text>
</comment>
<proteinExistence type="inferred from homology"/>
<dbReference type="EMBL" id="JAMQYH010000002">
    <property type="protein sequence ID" value="KAJ1699089.1"/>
    <property type="molecule type" value="Genomic_DNA"/>
</dbReference>
<dbReference type="InterPro" id="IPR006043">
    <property type="entry name" value="NCS2"/>
</dbReference>
<feature type="transmembrane region" description="Helical" evidence="7">
    <location>
        <begin position="99"/>
        <end position="118"/>
    </location>
</feature>
<dbReference type="PANTHER" id="PTHR43337">
    <property type="entry name" value="XANTHINE/URACIL PERMEASE C887.17-RELATED"/>
    <property type="match status" value="1"/>
</dbReference>
<dbReference type="Pfam" id="PF00860">
    <property type="entry name" value="Xan_ur_permease"/>
    <property type="match status" value="2"/>
</dbReference>
<dbReference type="OrthoDB" id="431212at2759"/>
<evidence type="ECO:0000256" key="6">
    <source>
        <dbReference type="ARBA" id="ARBA00023136"/>
    </source>
</evidence>
<feature type="transmembrane region" description="Helical" evidence="7">
    <location>
        <begin position="183"/>
        <end position="200"/>
    </location>
</feature>
<reference evidence="8" key="1">
    <citation type="journal article" date="2022" name="Cell">
        <title>Repeat-based holocentromeres influence genome architecture and karyotype evolution.</title>
        <authorList>
            <person name="Hofstatter P.G."/>
            <person name="Thangavel G."/>
            <person name="Lux T."/>
            <person name="Neumann P."/>
            <person name="Vondrak T."/>
            <person name="Novak P."/>
            <person name="Zhang M."/>
            <person name="Costa L."/>
            <person name="Castellani M."/>
            <person name="Scott A."/>
            <person name="Toegelov H."/>
            <person name="Fuchs J."/>
            <person name="Mata-Sucre Y."/>
            <person name="Dias Y."/>
            <person name="Vanzela A.L.L."/>
            <person name="Huettel B."/>
            <person name="Almeida C.C.S."/>
            <person name="Simkova H."/>
            <person name="Souza G."/>
            <person name="Pedrosa-Harand A."/>
            <person name="Macas J."/>
            <person name="Mayer K.F.X."/>
            <person name="Houben A."/>
            <person name="Marques A."/>
        </authorList>
    </citation>
    <scope>NUCLEOTIDE SEQUENCE</scope>
    <source>
        <strain evidence="8">RhyBre1mFocal</strain>
    </source>
</reference>
<protein>
    <recommendedName>
        <fullName evidence="10">Xanthine/uracil permease</fullName>
    </recommendedName>
</protein>
<evidence type="ECO:0000256" key="7">
    <source>
        <dbReference type="SAM" id="Phobius"/>
    </source>
</evidence>
<feature type="transmembrane region" description="Helical" evidence="7">
    <location>
        <begin position="347"/>
        <end position="367"/>
    </location>
</feature>
<dbReference type="AlphaFoldDB" id="A0A9Q0HUJ5"/>
<gene>
    <name evidence="8" type="ORF">LUZ63_007601</name>
</gene>
<evidence type="ECO:0000256" key="1">
    <source>
        <dbReference type="ARBA" id="ARBA00004127"/>
    </source>
</evidence>
<keyword evidence="9" id="KW-1185">Reference proteome</keyword>
<dbReference type="PANTHER" id="PTHR43337:SF1">
    <property type="entry name" value="XANTHINE_URACIL PERMEASE C887.17-RELATED"/>
    <property type="match status" value="1"/>
</dbReference>
<dbReference type="GO" id="GO:0012505">
    <property type="term" value="C:endomembrane system"/>
    <property type="evidence" value="ECO:0007669"/>
    <property type="project" value="UniProtKB-SubCell"/>
</dbReference>
<keyword evidence="6 7" id="KW-0472">Membrane</keyword>
<comment type="caution">
    <text evidence="8">The sequence shown here is derived from an EMBL/GenBank/DDBJ whole genome shotgun (WGS) entry which is preliminary data.</text>
</comment>
<organism evidence="8 9">
    <name type="scientific">Rhynchospora breviuscula</name>
    <dbReference type="NCBI Taxonomy" id="2022672"/>
    <lineage>
        <taxon>Eukaryota</taxon>
        <taxon>Viridiplantae</taxon>
        <taxon>Streptophyta</taxon>
        <taxon>Embryophyta</taxon>
        <taxon>Tracheophyta</taxon>
        <taxon>Spermatophyta</taxon>
        <taxon>Magnoliopsida</taxon>
        <taxon>Liliopsida</taxon>
        <taxon>Poales</taxon>
        <taxon>Cyperaceae</taxon>
        <taxon>Cyperoideae</taxon>
        <taxon>Rhynchosporeae</taxon>
        <taxon>Rhynchospora</taxon>
    </lineage>
</organism>
<keyword evidence="4 7" id="KW-0812">Transmembrane</keyword>
<evidence type="ECO:0008006" key="10">
    <source>
        <dbReference type="Google" id="ProtNLM"/>
    </source>
</evidence>
<feature type="transmembrane region" description="Helical" evidence="7">
    <location>
        <begin position="264"/>
        <end position="281"/>
    </location>
</feature>
<sequence length="549" mass="58634">MNPPQSGRVARLNSAVASSRLGKWFKLTDRHTTFTTELRAGTATFLTMAYILAVNASILSDSGATCTTSDCINPSPSCKFPPNVDPGYESCVSNARHDLIVATAIASLVGSFIMGVFANLPLGLAPGMGANAYFAYSIVGFHGSGNLSYGDALTVVFMEGLVFLLISVCGFRAKLAKMVPQPVRVSASAGIGLFLAFIGLQNQQGIGLVGYSPSTLLTLAACPSSDMVSVAPVQTFSNGTIALMPGATASGAIYCLHGHMQSPTFWLGTVGFLIIAFCLIYRVKGAIIYGIIFVTAISWFRGTAVTAFPNTPAGNESFSYFKNVVGVHHIKSTAFALKFGSLGKGRFWLAFLTFLYVDVLDTTGTLYSMARFAGFVDEKGNFEGQTFAFMSDATAIVFGSLMGSSPVTAFIESSTGIREGGRTGLTALTVSGWFFLSYFFTPLLASIPGWAVGPPMIVVGVFMMRAVTDVRWDDMKEAVPAFLTLILMPLTYSIAYGVIGGIGSYIVLNLPNWIWSAYKRISGARRLHEDHGDLTHVIQDTDDKDNEVV</sequence>
<keyword evidence="5 7" id="KW-1133">Transmembrane helix</keyword>
<feature type="transmembrane region" description="Helical" evidence="7">
    <location>
        <begin position="288"/>
        <end position="308"/>
    </location>
</feature>
<evidence type="ECO:0000256" key="4">
    <source>
        <dbReference type="ARBA" id="ARBA00022692"/>
    </source>
</evidence>
<feature type="transmembrane region" description="Helical" evidence="7">
    <location>
        <begin position="152"/>
        <end position="171"/>
    </location>
</feature>